<sequence>MNAFVKAAAAPFKLYSAIKDEVAKERRLRLNDGIGWSTFGGRTSNAGKVVTLDSAMQVATAWACIKLSAQAVSSLPLKVFDKRGGDNRVQIDDDIADVIGSDGSPNEDQTPLEFWEGIVAWLMTTGNAYAERVTVGRSLSSLQPIMSTHCRPVRLTDGTLVYRVNDRGKAEDLPRDKVFHVKGFGQGLKNADEGLSPIAAGTNSLGAAMAAQEAAGRTFANGMRPTGFFLFDQVLDKKQREMAHAALVSPLQGSSNSGGVGILEAGVKWQSVSLNPEDAQMLETRRFDVEEICRWFGVPPIIIGHAAQGQTMWGSGVESILIAWLTLGIDPICDRIEARIKKQLIRPTGNRKRYAEFNREALLQMDSQAKAAFLSQMVNNGLMTRNEGRAKLNQSRSADQNADKLTVQSAMVPLDALGQQTEGNQARAALMAWLGINQEKQDDEHA</sequence>
<accession>K2NKE0</accession>
<organism evidence="1 2">
    <name type="scientific">Nitratireductor indicus C115</name>
    <dbReference type="NCBI Taxonomy" id="1231190"/>
    <lineage>
        <taxon>Bacteria</taxon>
        <taxon>Pseudomonadati</taxon>
        <taxon>Pseudomonadota</taxon>
        <taxon>Alphaproteobacteria</taxon>
        <taxon>Hyphomicrobiales</taxon>
        <taxon>Phyllobacteriaceae</taxon>
        <taxon>Nitratireductor</taxon>
    </lineage>
</organism>
<gene>
    <name evidence="1" type="ORF">NA8A_23474</name>
</gene>
<dbReference type="AlphaFoldDB" id="K2NKE0"/>
<reference evidence="1 2" key="1">
    <citation type="journal article" date="2012" name="J. Bacteriol.">
        <title>Genome Sequence of Nitratireductor indicus Type Strain C115.</title>
        <authorList>
            <person name="Lai Q."/>
            <person name="Li G."/>
            <person name="Yu Z."/>
            <person name="Shao Z."/>
        </authorList>
    </citation>
    <scope>NUCLEOTIDE SEQUENCE [LARGE SCALE GENOMIC DNA]</scope>
    <source>
        <strain evidence="1 2">C115</strain>
    </source>
</reference>
<comment type="caution">
    <text evidence="1">The sequence shown here is derived from an EMBL/GenBank/DDBJ whole genome shotgun (WGS) entry which is preliminary data.</text>
</comment>
<proteinExistence type="predicted"/>
<dbReference type="Proteomes" id="UP000007374">
    <property type="component" value="Unassembled WGS sequence"/>
</dbReference>
<evidence type="ECO:0000313" key="1">
    <source>
        <dbReference type="EMBL" id="EKF39905.1"/>
    </source>
</evidence>
<dbReference type="InterPro" id="IPR006427">
    <property type="entry name" value="Portal_HK97"/>
</dbReference>
<dbReference type="OrthoDB" id="7592047at2"/>
<keyword evidence="2" id="KW-1185">Reference proteome</keyword>
<dbReference type="NCBIfam" id="TIGR01537">
    <property type="entry name" value="portal_HK97"/>
    <property type="match status" value="1"/>
</dbReference>
<dbReference type="PATRIC" id="fig|1231190.3.peg.4830"/>
<dbReference type="InterPro" id="IPR006944">
    <property type="entry name" value="Phage/GTA_portal"/>
</dbReference>
<evidence type="ECO:0000313" key="2">
    <source>
        <dbReference type="Proteomes" id="UP000007374"/>
    </source>
</evidence>
<protein>
    <submittedName>
        <fullName evidence="1">HK97 family phage portal protein</fullName>
    </submittedName>
</protein>
<dbReference type="eggNOG" id="COG4695">
    <property type="taxonomic scope" value="Bacteria"/>
</dbReference>
<dbReference type="Pfam" id="PF04860">
    <property type="entry name" value="Phage_portal"/>
    <property type="match status" value="1"/>
</dbReference>
<dbReference type="RefSeq" id="WP_009452931.1">
    <property type="nucleotide sequence ID" value="NZ_AMSI01000034.1"/>
</dbReference>
<dbReference type="EMBL" id="AMSI01000034">
    <property type="protein sequence ID" value="EKF39905.1"/>
    <property type="molecule type" value="Genomic_DNA"/>
</dbReference>
<dbReference type="STRING" id="721133.SAMN05216176_1252"/>
<name>K2NKE0_9HYPH</name>